<evidence type="ECO:0000313" key="3">
    <source>
        <dbReference type="EMBL" id="MBM7488822.1"/>
    </source>
</evidence>
<gene>
    <name evidence="3" type="ORF">JOD64_000044</name>
</gene>
<feature type="transmembrane region" description="Helical" evidence="2">
    <location>
        <begin position="112"/>
        <end position="132"/>
    </location>
</feature>
<evidence type="ECO:0000313" key="4">
    <source>
        <dbReference type="Proteomes" id="UP000764837"/>
    </source>
</evidence>
<organism evidence="3 4">
    <name type="scientific">Micromonospora luteifusca</name>
    <dbReference type="NCBI Taxonomy" id="709860"/>
    <lineage>
        <taxon>Bacteria</taxon>
        <taxon>Bacillati</taxon>
        <taxon>Actinomycetota</taxon>
        <taxon>Actinomycetes</taxon>
        <taxon>Micromonosporales</taxon>
        <taxon>Micromonosporaceae</taxon>
        <taxon>Micromonospora</taxon>
    </lineage>
</organism>
<reference evidence="3 4" key="1">
    <citation type="submission" date="2021-01" db="EMBL/GenBank/DDBJ databases">
        <title>Sequencing the genomes of 1000 actinobacteria strains.</title>
        <authorList>
            <person name="Klenk H.-P."/>
        </authorList>
    </citation>
    <scope>NUCLEOTIDE SEQUENCE [LARGE SCALE GENOMIC DNA]</scope>
    <source>
        <strain evidence="3 4">DSM 100204</strain>
    </source>
</reference>
<dbReference type="RefSeq" id="WP_204940287.1">
    <property type="nucleotide sequence ID" value="NZ_JAFBBP010000001.1"/>
</dbReference>
<evidence type="ECO:0008006" key="5">
    <source>
        <dbReference type="Google" id="ProtNLM"/>
    </source>
</evidence>
<protein>
    <recommendedName>
        <fullName evidence="5">Membrane protein YesL</fullName>
    </recommendedName>
</protein>
<accession>A0ABS2LKW2</accession>
<dbReference type="Proteomes" id="UP000764837">
    <property type="component" value="Unassembled WGS sequence"/>
</dbReference>
<feature type="region of interest" description="Disordered" evidence="1">
    <location>
        <begin position="207"/>
        <end position="240"/>
    </location>
</feature>
<keyword evidence="2" id="KW-0812">Transmembrane</keyword>
<dbReference type="EMBL" id="JAFBBP010000001">
    <property type="protein sequence ID" value="MBM7488822.1"/>
    <property type="molecule type" value="Genomic_DNA"/>
</dbReference>
<sequence length="259" mass="25507">MASRAEPTDTAGRRDWRDVARDAADLALLGILLTLAAAPLLTAAAAAGTASAAVHDWTRTGSWPSARATLRRFVRSVLPGVPVSLLALAVVGLLAADLAALATGRVPGGPPALLVTALITAGLIGYAGLVVVEVGGNGGGRWRAAARSAARACLDAPARWAALTGVAALAGLLAVLVTPVAVPILAGYTVAALHAVAGRRSVPAHVAGRGPVPTPAAGRGPVPAHAAGRGPVPAHAAGRRSVPAHIAGRGSLPAHAELP</sequence>
<feature type="transmembrane region" description="Helical" evidence="2">
    <location>
        <begin position="76"/>
        <end position="100"/>
    </location>
</feature>
<keyword evidence="2" id="KW-0472">Membrane</keyword>
<comment type="caution">
    <text evidence="3">The sequence shown here is derived from an EMBL/GenBank/DDBJ whole genome shotgun (WGS) entry which is preliminary data.</text>
</comment>
<evidence type="ECO:0000256" key="2">
    <source>
        <dbReference type="SAM" id="Phobius"/>
    </source>
</evidence>
<evidence type="ECO:0000256" key="1">
    <source>
        <dbReference type="SAM" id="MobiDB-lite"/>
    </source>
</evidence>
<name>A0ABS2LKW2_9ACTN</name>
<proteinExistence type="predicted"/>
<keyword evidence="4" id="KW-1185">Reference proteome</keyword>
<keyword evidence="2" id="KW-1133">Transmembrane helix</keyword>
<feature type="transmembrane region" description="Helical" evidence="2">
    <location>
        <begin position="166"/>
        <end position="191"/>
    </location>
</feature>